<protein>
    <submittedName>
        <fullName evidence="1">Uncharacterized protein</fullName>
    </submittedName>
</protein>
<gene>
    <name evidence="1" type="ORF">A4U53_31065</name>
</gene>
<sequence length="118" mass="13234">MSQRQHDKFDFSYEHARRDFVAVEPPVAKYLRLIPSKAAFVHGIGISKGSCFSSRCPLPLNKREKPSSVPPTKLHFGDHRRSLSFAADDEMSSGACRLLLLADRVRIRCLDLLKAGPL</sequence>
<dbReference type="AlphaFoldDB" id="A0A179BG02"/>
<dbReference type="EMBL" id="LWBS01000426">
    <property type="protein sequence ID" value="OAP90051.1"/>
    <property type="molecule type" value="Genomic_DNA"/>
</dbReference>
<proteinExistence type="predicted"/>
<organism evidence="1">
    <name type="scientific">Rhizobium leguminosarum</name>
    <dbReference type="NCBI Taxonomy" id="384"/>
    <lineage>
        <taxon>Bacteria</taxon>
        <taxon>Pseudomonadati</taxon>
        <taxon>Pseudomonadota</taxon>
        <taxon>Alphaproteobacteria</taxon>
        <taxon>Hyphomicrobiales</taxon>
        <taxon>Rhizobiaceae</taxon>
        <taxon>Rhizobium/Agrobacterium group</taxon>
        <taxon>Rhizobium</taxon>
    </lineage>
</organism>
<accession>A0A179BG02</accession>
<comment type="caution">
    <text evidence="1">The sequence shown here is derived from an EMBL/GenBank/DDBJ whole genome shotgun (WGS) entry which is preliminary data.</text>
</comment>
<evidence type="ECO:0000313" key="1">
    <source>
        <dbReference type="EMBL" id="OAP90051.1"/>
    </source>
</evidence>
<reference evidence="1" key="1">
    <citation type="submission" date="2016-04" db="EMBL/GenBank/DDBJ databases">
        <title>Fast-growing isolate from the root nodules of Vavilovia formosa.</title>
        <authorList>
            <person name="Kimeklis A."/>
            <person name="Safronova V."/>
            <person name="Belimov A."/>
            <person name="Andronov E."/>
        </authorList>
    </citation>
    <scope>NUCLEOTIDE SEQUENCE [LARGE SCALE GENOMIC DNA]</scope>
    <source>
        <strain evidence="1">Vaf-46</strain>
    </source>
</reference>
<name>A0A179BG02_RHILE</name>